<gene>
    <name evidence="2" type="ORF">DBRI1063_LOCUS9859</name>
</gene>
<feature type="compositionally biased region" description="Basic and acidic residues" evidence="1">
    <location>
        <begin position="9"/>
        <end position="22"/>
    </location>
</feature>
<dbReference type="EMBL" id="HBGN01015348">
    <property type="protein sequence ID" value="CAD9327737.1"/>
    <property type="molecule type" value="Transcribed_RNA"/>
</dbReference>
<evidence type="ECO:0000256" key="1">
    <source>
        <dbReference type="SAM" id="MobiDB-lite"/>
    </source>
</evidence>
<name>A0A7S1Z4G2_9STRA</name>
<proteinExistence type="predicted"/>
<sequence>MKKFLGKIGGDRHDEGGKKQSLTEKATNGFEYVHHMKEDEPLLGGKAGIKPGKNPGETITVYVTEGLWSTQIIKKLPIIDDNLPHLATSSFSVRSPSSSLTTEKNEDTKISHIPGKSICSREKIVFLSHNSIIAFGIREKKSLQRSYTIYGTTPIAPGQRPSTDEKLEDHYTDLDHNYGDRNSNEFTDDRPKRKYYTWMRAHENLWDNKFSIDLFGPKGYHKLPFKSQKIKTGFLQPITFLWSKDGHPAMLMRRGYFPDGVKGPAWELTVAPGIDPMLMVCFVSILDETQGGPYFPK</sequence>
<evidence type="ECO:0000313" key="2">
    <source>
        <dbReference type="EMBL" id="CAD9327737.1"/>
    </source>
</evidence>
<dbReference type="AlphaFoldDB" id="A0A7S1Z4G2"/>
<organism evidence="2">
    <name type="scientific">Ditylum brightwellii</name>
    <dbReference type="NCBI Taxonomy" id="49249"/>
    <lineage>
        <taxon>Eukaryota</taxon>
        <taxon>Sar</taxon>
        <taxon>Stramenopiles</taxon>
        <taxon>Ochrophyta</taxon>
        <taxon>Bacillariophyta</taxon>
        <taxon>Mediophyceae</taxon>
        <taxon>Lithodesmiophycidae</taxon>
        <taxon>Lithodesmiales</taxon>
        <taxon>Lithodesmiaceae</taxon>
        <taxon>Ditylum</taxon>
    </lineage>
</organism>
<feature type="region of interest" description="Disordered" evidence="1">
    <location>
        <begin position="1"/>
        <end position="24"/>
    </location>
</feature>
<protein>
    <submittedName>
        <fullName evidence="2">Uncharacterized protein</fullName>
    </submittedName>
</protein>
<reference evidence="2" key="1">
    <citation type="submission" date="2021-01" db="EMBL/GenBank/DDBJ databases">
        <authorList>
            <person name="Corre E."/>
            <person name="Pelletier E."/>
            <person name="Niang G."/>
            <person name="Scheremetjew M."/>
            <person name="Finn R."/>
            <person name="Kale V."/>
            <person name="Holt S."/>
            <person name="Cochrane G."/>
            <person name="Meng A."/>
            <person name="Brown T."/>
            <person name="Cohen L."/>
        </authorList>
    </citation>
    <scope>NUCLEOTIDE SEQUENCE</scope>
    <source>
        <strain evidence="2">Pop2</strain>
    </source>
</reference>
<accession>A0A7S1Z4G2</accession>